<dbReference type="Proteomes" id="UP000606115">
    <property type="component" value="Unassembled WGS sequence"/>
</dbReference>
<dbReference type="InterPro" id="IPR036178">
    <property type="entry name" value="Formintransfe-cycloase-like_sf"/>
</dbReference>
<dbReference type="EMBL" id="BMKX01000004">
    <property type="protein sequence ID" value="GGJ61496.1"/>
    <property type="molecule type" value="Genomic_DNA"/>
</dbReference>
<dbReference type="RefSeq" id="WP_188685513.1">
    <property type="nucleotide sequence ID" value="NZ_BMKX01000004.1"/>
</dbReference>
<evidence type="ECO:0000259" key="1">
    <source>
        <dbReference type="Pfam" id="PF04961"/>
    </source>
</evidence>
<feature type="domain" description="Cyclodeaminase/cyclohydrolase" evidence="1">
    <location>
        <begin position="13"/>
        <end position="173"/>
    </location>
</feature>
<dbReference type="SUPFAM" id="SSF101262">
    <property type="entry name" value="Methenyltetrahydrofolate cyclohydrolase-like"/>
    <property type="match status" value="1"/>
</dbReference>
<organism evidence="2 3">
    <name type="scientific">Glutamicibacter ardleyensis</name>
    <dbReference type="NCBI Taxonomy" id="225894"/>
    <lineage>
        <taxon>Bacteria</taxon>
        <taxon>Bacillati</taxon>
        <taxon>Actinomycetota</taxon>
        <taxon>Actinomycetes</taxon>
        <taxon>Micrococcales</taxon>
        <taxon>Micrococcaceae</taxon>
        <taxon>Glutamicibacter</taxon>
    </lineage>
</organism>
<keyword evidence="3" id="KW-1185">Reference proteome</keyword>
<dbReference type="Pfam" id="PF04961">
    <property type="entry name" value="FTCD_C"/>
    <property type="match status" value="1"/>
</dbReference>
<gene>
    <name evidence="2" type="ORF">GCM10007173_20350</name>
</gene>
<name>A0ABQ2DPP8_9MICC</name>
<sequence>MDNTETASTANSTIASWINALAISDGAPGGGAASGIMLAIAASLTSMVCGYTTADDQNQQDALSSIDSRAQQLKSKALELGDQDAAATNTFGAAFGMEPGPSRQQAVEAASVQAAEASAALGELAITAIADLAWLAEHGNPSLIADVAVGLGALRAAVTGARTNVSFDLSKLATDGTSLAEVHRAHPQLWQKVEQFTDAREEIDRITAAIDHRAAPTDGR</sequence>
<dbReference type="Gene3D" id="1.20.120.680">
    <property type="entry name" value="Formiminotetrahydrofolate cyclodeaminase monomer, up-and-down helical bundle"/>
    <property type="match status" value="1"/>
</dbReference>
<evidence type="ECO:0000313" key="3">
    <source>
        <dbReference type="Proteomes" id="UP000606115"/>
    </source>
</evidence>
<accession>A0ABQ2DPP8</accession>
<comment type="caution">
    <text evidence="2">The sequence shown here is derived from an EMBL/GenBank/DDBJ whole genome shotgun (WGS) entry which is preliminary data.</text>
</comment>
<protein>
    <submittedName>
        <fullName evidence="2">Sugar ABC transporter substrate-binding protein</fullName>
    </submittedName>
</protein>
<dbReference type="InterPro" id="IPR007044">
    <property type="entry name" value="Cyclodeamin/CycHdrlase"/>
</dbReference>
<reference evidence="3" key="1">
    <citation type="journal article" date="2019" name="Int. J. Syst. Evol. Microbiol.">
        <title>The Global Catalogue of Microorganisms (GCM) 10K type strain sequencing project: providing services to taxonomists for standard genome sequencing and annotation.</title>
        <authorList>
            <consortium name="The Broad Institute Genomics Platform"/>
            <consortium name="The Broad Institute Genome Sequencing Center for Infectious Disease"/>
            <person name="Wu L."/>
            <person name="Ma J."/>
        </authorList>
    </citation>
    <scope>NUCLEOTIDE SEQUENCE [LARGE SCALE GENOMIC DNA]</scope>
    <source>
        <strain evidence="3">CGMCC 1.3685</strain>
    </source>
</reference>
<evidence type="ECO:0000313" key="2">
    <source>
        <dbReference type="EMBL" id="GGJ61496.1"/>
    </source>
</evidence>
<dbReference type="GeneID" id="303304393"/>
<proteinExistence type="predicted"/>